<evidence type="ECO:0000313" key="2">
    <source>
        <dbReference type="Proteomes" id="UP000246303"/>
    </source>
</evidence>
<reference evidence="1 2" key="1">
    <citation type="submission" date="2018-05" db="EMBL/GenBank/DDBJ databases">
        <title>Genetic diversity of glacier-inhabiting Cryobacterium bacteria in China and description of Cryobacterium mengkeensis sp. nov. and Arthrobacter glacialis sp. nov.</title>
        <authorList>
            <person name="Liu Q."/>
            <person name="Xin Y.-H."/>
        </authorList>
    </citation>
    <scope>NUCLEOTIDE SEQUENCE [LARGE SCALE GENOMIC DNA]</scope>
    <source>
        <strain evidence="1 2">GP3</strain>
    </source>
</reference>
<comment type="caution">
    <text evidence="1">The sequence shown here is derived from an EMBL/GenBank/DDBJ whole genome shotgun (WGS) entry which is preliminary data.</text>
</comment>
<name>A0A2V3DP31_9MICC</name>
<evidence type="ECO:0000313" key="1">
    <source>
        <dbReference type="EMBL" id="PXA64431.1"/>
    </source>
</evidence>
<evidence type="ECO:0008006" key="3">
    <source>
        <dbReference type="Google" id="ProtNLM"/>
    </source>
</evidence>
<dbReference type="Proteomes" id="UP000246303">
    <property type="component" value="Unassembled WGS sequence"/>
</dbReference>
<dbReference type="EMBL" id="QHLZ01000011">
    <property type="protein sequence ID" value="PXA64431.1"/>
    <property type="molecule type" value="Genomic_DNA"/>
</dbReference>
<protein>
    <recommendedName>
        <fullName evidence="3">YtxH domain-containing protein</fullName>
    </recommendedName>
</protein>
<gene>
    <name evidence="1" type="ORF">CVS29_14875</name>
</gene>
<keyword evidence="2" id="KW-1185">Reference proteome</keyword>
<organism evidence="1 2">
    <name type="scientific">Arthrobacter psychrochitiniphilus</name>
    <dbReference type="NCBI Taxonomy" id="291045"/>
    <lineage>
        <taxon>Bacteria</taxon>
        <taxon>Bacillati</taxon>
        <taxon>Actinomycetota</taxon>
        <taxon>Actinomycetes</taxon>
        <taxon>Micrococcales</taxon>
        <taxon>Micrococcaceae</taxon>
        <taxon>Arthrobacter</taxon>
    </lineage>
</organism>
<dbReference type="RefSeq" id="WP_110107129.1">
    <property type="nucleotide sequence ID" value="NZ_JACBZZ010000001.1"/>
</dbReference>
<dbReference type="OrthoDB" id="5125216at2"/>
<accession>A0A2V3DP31</accession>
<dbReference type="AlphaFoldDB" id="A0A2V3DP31"/>
<sequence length="94" mass="10166">MKAKLTFIAGLGAEYILGSRAGRAHYDQLKSSVRKLWNRDEVQGTVASVQESVKAQAGEAVNKLVHQVLPARESVAENSDAFRYAGLHSGRGRG</sequence>
<proteinExistence type="predicted"/>